<dbReference type="STRING" id="1231657.A0A1Y1Z6G6"/>
<gene>
    <name evidence="2" type="ORF">BCR34DRAFT_675602</name>
</gene>
<accession>A0A1Y1Z6G6</accession>
<reference evidence="2 3" key="1">
    <citation type="submission" date="2016-07" db="EMBL/GenBank/DDBJ databases">
        <title>Pervasive Adenine N6-methylation of Active Genes in Fungi.</title>
        <authorList>
            <consortium name="DOE Joint Genome Institute"/>
            <person name="Mondo S.J."/>
            <person name="Dannebaum R.O."/>
            <person name="Kuo R.C."/>
            <person name="Labutti K."/>
            <person name="Haridas S."/>
            <person name="Kuo A."/>
            <person name="Salamov A."/>
            <person name="Ahrendt S.R."/>
            <person name="Lipzen A."/>
            <person name="Sullivan W."/>
            <person name="Andreopoulos W.B."/>
            <person name="Clum A."/>
            <person name="Lindquist E."/>
            <person name="Daum C."/>
            <person name="Ramamoorthy G.K."/>
            <person name="Gryganskyi A."/>
            <person name="Culley D."/>
            <person name="Magnuson J.K."/>
            <person name="James T.Y."/>
            <person name="O'Malley M.A."/>
            <person name="Stajich J.E."/>
            <person name="Spatafora J.W."/>
            <person name="Visel A."/>
            <person name="Grigoriev I.V."/>
        </authorList>
    </citation>
    <scope>NUCLEOTIDE SEQUENCE [LARGE SCALE GENOMIC DNA]</scope>
    <source>
        <strain evidence="2 3">CBS 115471</strain>
    </source>
</reference>
<dbReference type="Proteomes" id="UP000193144">
    <property type="component" value="Unassembled WGS sequence"/>
</dbReference>
<evidence type="ECO:0008006" key="4">
    <source>
        <dbReference type="Google" id="ProtNLM"/>
    </source>
</evidence>
<protein>
    <recommendedName>
        <fullName evidence="4">NAD(P)-binding protein</fullName>
    </recommendedName>
</protein>
<dbReference type="PANTHER" id="PTHR47534:SF3">
    <property type="entry name" value="ALCOHOL DEHYDROGENASE-LIKE C-TERMINAL DOMAIN-CONTAINING PROTEIN"/>
    <property type="match status" value="1"/>
</dbReference>
<proteinExistence type="predicted"/>
<dbReference type="InterPro" id="IPR036291">
    <property type="entry name" value="NAD(P)-bd_dom_sf"/>
</dbReference>
<dbReference type="EMBL" id="MCFA01000123">
    <property type="protein sequence ID" value="ORY05714.1"/>
    <property type="molecule type" value="Genomic_DNA"/>
</dbReference>
<dbReference type="Gene3D" id="3.40.50.720">
    <property type="entry name" value="NAD(P)-binding Rossmann-like Domain"/>
    <property type="match status" value="1"/>
</dbReference>
<dbReference type="OrthoDB" id="2898509at2759"/>
<dbReference type="GO" id="GO:0016491">
    <property type="term" value="F:oxidoreductase activity"/>
    <property type="evidence" value="ECO:0007669"/>
    <property type="project" value="UniProtKB-KW"/>
</dbReference>
<dbReference type="AlphaFoldDB" id="A0A1Y1Z6G6"/>
<sequence>MVTLSTVRATNAQLGSLNNPTTAAFVGGTSGIGRATLLALARRKTNVLKVYIFERNAASHQPLLDELKTVNKNGQFIFLEARVSLLKDIKKVCEKIKEKEAALTCSETPEGLSLHHVLAFWSRALFTSLLLPLLKASQNSPRVVTILRAGKENPNLDLEDLDCKKAASNSALTDRYAAAVETLTTLYFEHLATGNPGIVFIHKYPGLAKTDIFASAFEASSSWSLKRAVFRYVVPPLVGAFGISEEEVGERGVFILFGAGYGGKGVEGPDGLAKQKNSKKGFKGEGVFMLKQDDEAVENEKALEKLRGAGPVERVVEETENVLQTFL</sequence>
<comment type="caution">
    <text evidence="2">The sequence shown here is derived from an EMBL/GenBank/DDBJ whole genome shotgun (WGS) entry which is preliminary data.</text>
</comment>
<keyword evidence="3" id="KW-1185">Reference proteome</keyword>
<organism evidence="2 3">
    <name type="scientific">Clohesyomyces aquaticus</name>
    <dbReference type="NCBI Taxonomy" id="1231657"/>
    <lineage>
        <taxon>Eukaryota</taxon>
        <taxon>Fungi</taxon>
        <taxon>Dikarya</taxon>
        <taxon>Ascomycota</taxon>
        <taxon>Pezizomycotina</taxon>
        <taxon>Dothideomycetes</taxon>
        <taxon>Pleosporomycetidae</taxon>
        <taxon>Pleosporales</taxon>
        <taxon>Lindgomycetaceae</taxon>
        <taxon>Clohesyomyces</taxon>
    </lineage>
</organism>
<dbReference type="SUPFAM" id="SSF51735">
    <property type="entry name" value="NAD(P)-binding Rossmann-fold domains"/>
    <property type="match status" value="1"/>
</dbReference>
<dbReference type="InterPro" id="IPR052228">
    <property type="entry name" value="Sec_Metab_Biosynth_Oxidored"/>
</dbReference>
<evidence type="ECO:0000256" key="1">
    <source>
        <dbReference type="ARBA" id="ARBA00023002"/>
    </source>
</evidence>
<evidence type="ECO:0000313" key="3">
    <source>
        <dbReference type="Proteomes" id="UP000193144"/>
    </source>
</evidence>
<keyword evidence="1" id="KW-0560">Oxidoreductase</keyword>
<evidence type="ECO:0000313" key="2">
    <source>
        <dbReference type="EMBL" id="ORY05714.1"/>
    </source>
</evidence>
<dbReference type="PANTHER" id="PTHR47534">
    <property type="entry name" value="YALI0E05731P"/>
    <property type="match status" value="1"/>
</dbReference>
<name>A0A1Y1Z6G6_9PLEO</name>